<dbReference type="Gene3D" id="1.10.8.350">
    <property type="entry name" value="Bacterial muramidase"/>
    <property type="match status" value="1"/>
</dbReference>
<dbReference type="FunFam" id="1.10.8.350:FF:000001">
    <property type="entry name" value="Lytic murein transglycosylase B"/>
    <property type="match status" value="1"/>
</dbReference>
<evidence type="ECO:0000256" key="1">
    <source>
        <dbReference type="SAM" id="MobiDB-lite"/>
    </source>
</evidence>
<protein>
    <submittedName>
        <fullName evidence="3">Lytic murein transglycosylase</fullName>
    </submittedName>
</protein>
<evidence type="ECO:0000313" key="4">
    <source>
        <dbReference type="Proteomes" id="UP000253872"/>
    </source>
</evidence>
<dbReference type="STRING" id="1035839.GCA_000238795_01474"/>
<gene>
    <name evidence="3" type="ORF">DPV93_02795</name>
</gene>
<dbReference type="InterPro" id="IPR043426">
    <property type="entry name" value="MltB-like"/>
</dbReference>
<sequence length="365" mass="40436">MKKHLLAISFSVALVLGGCSSQTANKGGYSSLAIDSPYSKPRTQNNFNDYVNFLKQKAAGAGVSAKTLKSQQFIQYNARSIELDQQQAARRRDPNLPPPPPNPNGVTNYLNKVLNQRKVSQAVDRWYEYAAPLEKASAKFGVQKEYIMALWGMESSFGNNQGDFDVLSVLATLAFDGRREKLFTQEFVNAMKMLDEGSLNRYQMVGSWAGAMGQTQFMPTAYLSYAADGDGDGKKDIWNNEADAFASIASYLSTVGWDNSLPWGVEVKLSSPIDISFSGIEDNKAKSLGEWQSWGVYLAYPNGRESAKLAKMNVKKLWLVRPDKEAGRAFLVTSNFRTLMDWNKSNNFGISIGKFADRILEGVGQ</sequence>
<dbReference type="SUPFAM" id="SSF53955">
    <property type="entry name" value="Lysozyme-like"/>
    <property type="match status" value="1"/>
</dbReference>
<proteinExistence type="predicted"/>
<dbReference type="Pfam" id="PF13406">
    <property type="entry name" value="SLT_2"/>
    <property type="match status" value="1"/>
</dbReference>
<accession>A0A369YDY8</accession>
<dbReference type="InterPro" id="IPR023346">
    <property type="entry name" value="Lysozyme-like_dom_sf"/>
</dbReference>
<dbReference type="GO" id="GO:0008933">
    <property type="term" value="F:peptidoglycan lytic transglycosylase activity"/>
    <property type="evidence" value="ECO:0007669"/>
    <property type="project" value="TreeGrafter"/>
</dbReference>
<dbReference type="PROSITE" id="PS51257">
    <property type="entry name" value="PROKAR_LIPOPROTEIN"/>
    <property type="match status" value="1"/>
</dbReference>
<name>A0A369YDY8_9PAST</name>
<dbReference type="GO" id="GO:0009253">
    <property type="term" value="P:peptidoglycan catabolic process"/>
    <property type="evidence" value="ECO:0007669"/>
    <property type="project" value="TreeGrafter"/>
</dbReference>
<dbReference type="CDD" id="cd13399">
    <property type="entry name" value="Slt35-like"/>
    <property type="match status" value="1"/>
</dbReference>
<dbReference type="InterPro" id="IPR031304">
    <property type="entry name" value="SLT_2"/>
</dbReference>
<organism evidence="3 4">
    <name type="scientific">Haemophilus sputorum</name>
    <dbReference type="NCBI Taxonomy" id="1078480"/>
    <lineage>
        <taxon>Bacteria</taxon>
        <taxon>Pseudomonadati</taxon>
        <taxon>Pseudomonadota</taxon>
        <taxon>Gammaproteobacteria</taxon>
        <taxon>Pasteurellales</taxon>
        <taxon>Pasteurellaceae</taxon>
        <taxon>Haemophilus</taxon>
    </lineage>
</organism>
<dbReference type="EMBL" id="QEPN01000002">
    <property type="protein sequence ID" value="RDE73029.1"/>
    <property type="molecule type" value="Genomic_DNA"/>
</dbReference>
<evidence type="ECO:0000313" key="3">
    <source>
        <dbReference type="EMBL" id="RDE73029.1"/>
    </source>
</evidence>
<evidence type="ECO:0000259" key="2">
    <source>
        <dbReference type="Pfam" id="PF13406"/>
    </source>
</evidence>
<feature type="region of interest" description="Disordered" evidence="1">
    <location>
        <begin position="85"/>
        <end position="105"/>
    </location>
</feature>
<dbReference type="PANTHER" id="PTHR30163">
    <property type="entry name" value="MEMBRANE-BOUND LYTIC MUREIN TRANSGLYCOSYLASE B"/>
    <property type="match status" value="1"/>
</dbReference>
<dbReference type="Proteomes" id="UP000253872">
    <property type="component" value="Unassembled WGS sequence"/>
</dbReference>
<dbReference type="InterPro" id="IPR011970">
    <property type="entry name" value="MltB_2"/>
</dbReference>
<dbReference type="Gene3D" id="1.10.530.10">
    <property type="match status" value="1"/>
</dbReference>
<reference evidence="3 4" key="1">
    <citation type="submission" date="2018-05" db="EMBL/GenBank/DDBJ databases">
        <title>Draft Genome Sequences for a Diverse set of 7 Haemophilus Species.</title>
        <authorList>
            <person name="Nichols M."/>
            <person name="Topaz N."/>
            <person name="Wang X."/>
            <person name="Wang X."/>
            <person name="Boxrud D."/>
        </authorList>
    </citation>
    <scope>NUCLEOTIDE SEQUENCE [LARGE SCALE GENOMIC DNA]</scope>
    <source>
        <strain evidence="3 4">C2002001239</strain>
    </source>
</reference>
<dbReference type="RefSeq" id="WP_111402052.1">
    <property type="nucleotide sequence ID" value="NZ_QEPN01000002.1"/>
</dbReference>
<dbReference type="NCBIfam" id="TIGR02283">
    <property type="entry name" value="MltB_2"/>
    <property type="match status" value="1"/>
</dbReference>
<dbReference type="PANTHER" id="PTHR30163:SF8">
    <property type="entry name" value="LYTIC MUREIN TRANSGLYCOSYLASE"/>
    <property type="match status" value="1"/>
</dbReference>
<comment type="caution">
    <text evidence="3">The sequence shown here is derived from an EMBL/GenBank/DDBJ whole genome shotgun (WGS) entry which is preliminary data.</text>
</comment>
<dbReference type="AlphaFoldDB" id="A0A369YDY8"/>
<feature type="domain" description="Transglycosylase SLT" evidence="2">
    <location>
        <begin position="47"/>
        <end position="357"/>
    </location>
</feature>